<dbReference type="EMBL" id="CAXHTA020000018">
    <property type="protein sequence ID" value="CAL5228172.1"/>
    <property type="molecule type" value="Genomic_DNA"/>
</dbReference>
<gene>
    <name evidence="2" type="primary">g11253</name>
    <name evidence="2" type="ORF">VP750_LOCUS10078</name>
</gene>
<protein>
    <submittedName>
        <fullName evidence="2">G11253 protein</fullName>
    </submittedName>
</protein>
<dbReference type="SUPFAM" id="SSF48452">
    <property type="entry name" value="TPR-like"/>
    <property type="match status" value="1"/>
</dbReference>
<keyword evidence="3" id="KW-1185">Reference proteome</keyword>
<dbReference type="InterPro" id="IPR011990">
    <property type="entry name" value="TPR-like_helical_dom_sf"/>
</dbReference>
<evidence type="ECO:0000313" key="2">
    <source>
        <dbReference type="EMBL" id="CAL5228172.1"/>
    </source>
</evidence>
<accession>A0ABP1G8Q2</accession>
<reference evidence="2 3" key="1">
    <citation type="submission" date="2024-06" db="EMBL/GenBank/DDBJ databases">
        <authorList>
            <person name="Kraege A."/>
            <person name="Thomma B."/>
        </authorList>
    </citation>
    <scope>NUCLEOTIDE SEQUENCE [LARGE SCALE GENOMIC DNA]</scope>
</reference>
<comment type="caution">
    <text evidence="2">The sequence shown here is derived from an EMBL/GenBank/DDBJ whole genome shotgun (WGS) entry which is preliminary data.</text>
</comment>
<dbReference type="Gene3D" id="1.25.40.10">
    <property type="entry name" value="Tetratricopeptide repeat domain"/>
    <property type="match status" value="1"/>
</dbReference>
<feature type="compositionally biased region" description="Acidic residues" evidence="1">
    <location>
        <begin position="424"/>
        <end position="438"/>
    </location>
</feature>
<sequence>MAASSALPAIEIPWNQAQGIKEAGDEGNKEVALRDAAKAAILLEPQKKQPEGRARLGKALFRKGSAHAAKDQLYEALEAFRAAARLMKDSALKMAIGDVLQELSASGVAKYWLDFIEDAQQPILMSSRDGKLLKPVPPASRLSSTRLHHFLERVMDAAHMAAEARRMLCDCWCAGTDPGRAHVALMRGHAYLQASNADQAWKDSSVALSYGPQLEGACTSAHAHALHALAWEGLKDTVMAALAMQRALELDSEEPQWRAERDRLLLCIPEHTSALLQEGGSKALDEWLEEEKERNMPEFKKRRPKYYYYFEWMKERISQHCGELPAPVLDKLLNIEAGELDTLLNYPKGIQAKAGQICGVLEEQGEAYLETWQVPMLTWDELQELKQLYEAAPIAALESPLGEVHSLLEGSDVESAPLPPIEEEHNELDSDIDLDAMD</sequence>
<name>A0ABP1G8Q2_9CHLO</name>
<organism evidence="2 3">
    <name type="scientific">Coccomyxa viridis</name>
    <dbReference type="NCBI Taxonomy" id="1274662"/>
    <lineage>
        <taxon>Eukaryota</taxon>
        <taxon>Viridiplantae</taxon>
        <taxon>Chlorophyta</taxon>
        <taxon>core chlorophytes</taxon>
        <taxon>Trebouxiophyceae</taxon>
        <taxon>Trebouxiophyceae incertae sedis</taxon>
        <taxon>Coccomyxaceae</taxon>
        <taxon>Coccomyxa</taxon>
    </lineage>
</organism>
<dbReference type="Proteomes" id="UP001497392">
    <property type="component" value="Unassembled WGS sequence"/>
</dbReference>
<evidence type="ECO:0000256" key="1">
    <source>
        <dbReference type="SAM" id="MobiDB-lite"/>
    </source>
</evidence>
<proteinExistence type="predicted"/>
<evidence type="ECO:0000313" key="3">
    <source>
        <dbReference type="Proteomes" id="UP001497392"/>
    </source>
</evidence>
<feature type="region of interest" description="Disordered" evidence="1">
    <location>
        <begin position="413"/>
        <end position="438"/>
    </location>
</feature>